<keyword evidence="3" id="KW-1185">Reference proteome</keyword>
<proteinExistence type="predicted"/>
<comment type="caution">
    <text evidence="2">The sequence shown here is derived from an EMBL/GenBank/DDBJ whole genome shotgun (WGS) entry which is preliminary data.</text>
</comment>
<dbReference type="EMBL" id="JAMKFB020000009">
    <property type="protein sequence ID" value="KAL0184285.1"/>
    <property type="molecule type" value="Genomic_DNA"/>
</dbReference>
<protein>
    <submittedName>
        <fullName evidence="2">Uncharacterized protein</fullName>
    </submittedName>
</protein>
<evidence type="ECO:0000313" key="2">
    <source>
        <dbReference type="EMBL" id="KAL0184285.1"/>
    </source>
</evidence>
<dbReference type="AlphaFoldDB" id="A0ABD0QEK8"/>
<organism evidence="2 3">
    <name type="scientific">Cirrhinus mrigala</name>
    <name type="common">Mrigala</name>
    <dbReference type="NCBI Taxonomy" id="683832"/>
    <lineage>
        <taxon>Eukaryota</taxon>
        <taxon>Metazoa</taxon>
        <taxon>Chordata</taxon>
        <taxon>Craniata</taxon>
        <taxon>Vertebrata</taxon>
        <taxon>Euteleostomi</taxon>
        <taxon>Actinopterygii</taxon>
        <taxon>Neopterygii</taxon>
        <taxon>Teleostei</taxon>
        <taxon>Ostariophysi</taxon>
        <taxon>Cypriniformes</taxon>
        <taxon>Cyprinidae</taxon>
        <taxon>Labeoninae</taxon>
        <taxon>Labeonini</taxon>
        <taxon>Cirrhinus</taxon>
    </lineage>
</organism>
<reference evidence="2 3" key="1">
    <citation type="submission" date="2024-05" db="EMBL/GenBank/DDBJ databases">
        <title>Genome sequencing and assembly of Indian major carp, Cirrhinus mrigala (Hamilton, 1822).</title>
        <authorList>
            <person name="Mohindra V."/>
            <person name="Chowdhury L.M."/>
            <person name="Lal K."/>
            <person name="Jena J.K."/>
        </authorList>
    </citation>
    <scope>NUCLEOTIDE SEQUENCE [LARGE SCALE GENOMIC DNA]</scope>
    <source>
        <strain evidence="2">CM1030</strain>
        <tissue evidence="2">Blood</tissue>
    </source>
</reference>
<feature type="compositionally biased region" description="Low complexity" evidence="1">
    <location>
        <begin position="1"/>
        <end position="14"/>
    </location>
</feature>
<dbReference type="Proteomes" id="UP001529510">
    <property type="component" value="Unassembled WGS sequence"/>
</dbReference>
<accession>A0ABD0QEK8</accession>
<feature type="region of interest" description="Disordered" evidence="1">
    <location>
        <begin position="1"/>
        <end position="61"/>
    </location>
</feature>
<feature type="compositionally biased region" description="Basic and acidic residues" evidence="1">
    <location>
        <begin position="49"/>
        <end position="61"/>
    </location>
</feature>
<feature type="non-terminal residue" evidence="2">
    <location>
        <position position="61"/>
    </location>
</feature>
<name>A0ABD0QEK8_CIRMR</name>
<sequence>MTKSRSLSKMSISSAGSSNYHLQRETSYSLEDSEDDDESEMHVIYSPALHREHSPDEVPPQ</sequence>
<evidence type="ECO:0000313" key="3">
    <source>
        <dbReference type="Proteomes" id="UP001529510"/>
    </source>
</evidence>
<gene>
    <name evidence="2" type="ORF">M9458_019981</name>
</gene>
<evidence type="ECO:0000256" key="1">
    <source>
        <dbReference type="SAM" id="MobiDB-lite"/>
    </source>
</evidence>